<evidence type="ECO:0000313" key="5">
    <source>
        <dbReference type="Proteomes" id="UP001235712"/>
    </source>
</evidence>
<dbReference type="GO" id="GO:0047472">
    <property type="term" value="F:3-carboxy-cis,cis-muconate cycloisomerase activity"/>
    <property type="evidence" value="ECO:0007669"/>
    <property type="project" value="UniProtKB-EC"/>
</dbReference>
<evidence type="ECO:0000259" key="3">
    <source>
        <dbReference type="Pfam" id="PF00206"/>
    </source>
</evidence>
<dbReference type="Gene3D" id="1.10.275.10">
    <property type="entry name" value="Fumarase/aspartase (N-terminal domain)"/>
    <property type="match status" value="1"/>
</dbReference>
<accession>A0ABT9PDW5</accession>
<dbReference type="PANTHER" id="PTHR43172">
    <property type="entry name" value="ADENYLOSUCCINATE LYASE"/>
    <property type="match status" value="1"/>
</dbReference>
<dbReference type="Gene3D" id="1.20.200.10">
    <property type="entry name" value="Fumarase/aspartase (Central domain)"/>
    <property type="match status" value="1"/>
</dbReference>
<dbReference type="Pfam" id="PF00206">
    <property type="entry name" value="Lyase_1"/>
    <property type="match status" value="1"/>
</dbReference>
<dbReference type="Proteomes" id="UP001235712">
    <property type="component" value="Unassembled WGS sequence"/>
</dbReference>
<keyword evidence="1" id="KW-0456">Lyase</keyword>
<dbReference type="RefSeq" id="WP_307250201.1">
    <property type="nucleotide sequence ID" value="NZ_JAUSQZ010000001.1"/>
</dbReference>
<sequence length="399" mass="41342">MSGLLTPGSHRAARLADDRAVLTALLRVETAWARVLAQAGAVPPEQAEAVERTAAVLKVDLNALAAATEAAGNPVVPLLAVLREACGDAAPAVHRGLTSQDVMDSALMLIGRASVARVRADLVTAGDDLAARARLHRDDVTVARTLSQWAVPTTFGLRCAQWLTGIGEAVTRLDTLVYPVQYGGAGGTRALGTEITSRADQSALAETFAALLGLSPAGIGWHTRRAAVTGIGDALTRVTDALGVVANGTVLLGRPEIGEVREGRAPGRGGSSTMPHKQNPVLGILIRSAALQAPALAHQLHAAAAGAVDERPDGSWHAEWPVFTRLCELTAVAASQAADLVPGLVVDVDRMRERAHAAGGDLLSERGPGSAEPGSYLGEASLLVDAAVTAWQAVRDRRR</sequence>
<evidence type="ECO:0000313" key="4">
    <source>
        <dbReference type="EMBL" id="MDP9830923.1"/>
    </source>
</evidence>
<dbReference type="InterPro" id="IPR000362">
    <property type="entry name" value="Fumarate_lyase_fam"/>
</dbReference>
<dbReference type="InterPro" id="IPR022761">
    <property type="entry name" value="Fumarate_lyase_N"/>
</dbReference>
<dbReference type="SUPFAM" id="SSF48557">
    <property type="entry name" value="L-aspartase-like"/>
    <property type="match status" value="1"/>
</dbReference>
<dbReference type="PANTHER" id="PTHR43172:SF2">
    <property type="entry name" value="ADENYLOSUCCINATE LYASE C-TERMINAL DOMAIN-CONTAINING PROTEIN"/>
    <property type="match status" value="1"/>
</dbReference>
<dbReference type="EC" id="5.5.1.2" evidence="4"/>
<reference evidence="4 5" key="1">
    <citation type="submission" date="2023-07" db="EMBL/GenBank/DDBJ databases">
        <title>Sequencing the genomes of 1000 actinobacteria strains.</title>
        <authorList>
            <person name="Klenk H.-P."/>
        </authorList>
    </citation>
    <scope>NUCLEOTIDE SEQUENCE [LARGE SCALE GENOMIC DNA]</scope>
    <source>
        <strain evidence="4 5">DSM 44388</strain>
    </source>
</reference>
<dbReference type="PRINTS" id="PR00149">
    <property type="entry name" value="FUMRATELYASE"/>
</dbReference>
<dbReference type="EMBL" id="JAUSQZ010000001">
    <property type="protein sequence ID" value="MDP9830923.1"/>
    <property type="molecule type" value="Genomic_DNA"/>
</dbReference>
<dbReference type="InterPro" id="IPR020557">
    <property type="entry name" value="Fumarate_lyase_CS"/>
</dbReference>
<protein>
    <submittedName>
        <fullName evidence="4">3-carboxy-cis,cis-muconate cycloisomerase</fullName>
        <ecNumber evidence="4">5.5.1.2</ecNumber>
    </submittedName>
</protein>
<name>A0ABT9PDW5_9ACTN</name>
<feature type="domain" description="Fumarate lyase N-terminal" evidence="3">
    <location>
        <begin position="26"/>
        <end position="292"/>
    </location>
</feature>
<dbReference type="PROSITE" id="PS00163">
    <property type="entry name" value="FUMARATE_LYASES"/>
    <property type="match status" value="1"/>
</dbReference>
<organism evidence="4 5">
    <name type="scientific">Kineosporia succinea</name>
    <dbReference type="NCBI Taxonomy" id="84632"/>
    <lineage>
        <taxon>Bacteria</taxon>
        <taxon>Bacillati</taxon>
        <taxon>Actinomycetota</taxon>
        <taxon>Actinomycetes</taxon>
        <taxon>Kineosporiales</taxon>
        <taxon>Kineosporiaceae</taxon>
        <taxon>Kineosporia</taxon>
    </lineage>
</organism>
<comment type="similarity">
    <text evidence="2">Belongs to the class-II fumarase/aspartase family.</text>
</comment>
<evidence type="ECO:0000256" key="1">
    <source>
        <dbReference type="ARBA" id="ARBA00023239"/>
    </source>
</evidence>
<keyword evidence="4" id="KW-0413">Isomerase</keyword>
<dbReference type="InterPro" id="IPR024083">
    <property type="entry name" value="Fumarase/histidase_N"/>
</dbReference>
<comment type="caution">
    <text evidence="4">The sequence shown here is derived from an EMBL/GenBank/DDBJ whole genome shotgun (WGS) entry which is preliminary data.</text>
</comment>
<evidence type="ECO:0000256" key="2">
    <source>
        <dbReference type="ARBA" id="ARBA00034772"/>
    </source>
</evidence>
<proteinExistence type="inferred from homology"/>
<dbReference type="InterPro" id="IPR008948">
    <property type="entry name" value="L-Aspartase-like"/>
</dbReference>
<keyword evidence="5" id="KW-1185">Reference proteome</keyword>
<gene>
    <name evidence="4" type="ORF">J2S57_006672</name>
</gene>